<dbReference type="PROSITE" id="PS51009">
    <property type="entry name" value="CYTCII"/>
    <property type="match status" value="1"/>
</dbReference>
<dbReference type="GO" id="GO:0022900">
    <property type="term" value="P:electron transport chain"/>
    <property type="evidence" value="ECO:0007669"/>
    <property type="project" value="InterPro"/>
</dbReference>
<dbReference type="GO" id="GO:0020037">
    <property type="term" value="F:heme binding"/>
    <property type="evidence" value="ECO:0007669"/>
    <property type="project" value="InterPro"/>
</dbReference>
<reference evidence="1 2" key="1">
    <citation type="submission" date="2016-10" db="EMBL/GenBank/DDBJ databases">
        <authorList>
            <person name="Varghese N."/>
            <person name="Submissions S."/>
        </authorList>
    </citation>
    <scope>NUCLEOTIDE SEQUENCE [LARGE SCALE GENOMIC DNA]</scope>
    <source>
        <strain evidence="1 2">FF3</strain>
    </source>
</reference>
<evidence type="ECO:0000313" key="1">
    <source>
        <dbReference type="EMBL" id="SEJ71411.1"/>
    </source>
</evidence>
<dbReference type="RefSeq" id="WP_074837094.1">
    <property type="nucleotide sequence ID" value="NZ_FNYY01000009.1"/>
</dbReference>
<proteinExistence type="predicted"/>
<dbReference type="GO" id="GO:0009055">
    <property type="term" value="F:electron transfer activity"/>
    <property type="evidence" value="ECO:0007669"/>
    <property type="project" value="InterPro"/>
</dbReference>
<gene>
    <name evidence="1" type="ORF">SAMN04487940_10982</name>
</gene>
<dbReference type="SUPFAM" id="SSF47175">
    <property type="entry name" value="Cytochromes"/>
    <property type="match status" value="1"/>
</dbReference>
<comment type="caution">
    <text evidence="1">The sequence shown here is derived from an EMBL/GenBank/DDBJ whole genome shotgun (WGS) entry which is preliminary data.</text>
</comment>
<name>A0A975ZNZ2_9RHOB</name>
<dbReference type="InterPro" id="IPR010980">
    <property type="entry name" value="Cyt_c/b562"/>
</dbReference>
<sequence>MKYTGITGIVLSVTLAGGVLAHSGATGVVKERMDGMMAMSKAIKAVTPVMRGKVDYDAARVRDFAATIKEHSGETMTKLFPEGSEEAPSVAKPRIWEDWSEFEALAVRLGTLAEGLDRAADNGLKAAGGASASMMGGDTMMGGQSMMGGDNMMGGGGMMGGSGPMTAELDPAQLAEMPADAVFRMVSQTCAACHTKFRAEK</sequence>
<dbReference type="Gene3D" id="1.20.120.10">
    <property type="entry name" value="Cytochrome c/b562"/>
    <property type="match status" value="1"/>
</dbReference>
<protein>
    <submittedName>
        <fullName evidence="1">Cytochrome c556</fullName>
    </submittedName>
</protein>
<dbReference type="Proteomes" id="UP000182932">
    <property type="component" value="Unassembled WGS sequence"/>
</dbReference>
<accession>A0A975ZNZ2</accession>
<organism evidence="1 2">
    <name type="scientific">Marinovum algicola</name>
    <dbReference type="NCBI Taxonomy" id="42444"/>
    <lineage>
        <taxon>Bacteria</taxon>
        <taxon>Pseudomonadati</taxon>
        <taxon>Pseudomonadota</taxon>
        <taxon>Alphaproteobacteria</taxon>
        <taxon>Rhodobacterales</taxon>
        <taxon>Roseobacteraceae</taxon>
        <taxon>Marinovum</taxon>
    </lineage>
</organism>
<dbReference type="Pfam" id="PF01322">
    <property type="entry name" value="Cytochrom_C_2"/>
    <property type="match status" value="1"/>
</dbReference>
<dbReference type="GeneID" id="80818967"/>
<dbReference type="InterPro" id="IPR002321">
    <property type="entry name" value="Cyt_c_II"/>
</dbReference>
<dbReference type="AlphaFoldDB" id="A0A975ZNZ2"/>
<dbReference type="EMBL" id="FNYY01000009">
    <property type="protein sequence ID" value="SEJ71411.1"/>
    <property type="molecule type" value="Genomic_DNA"/>
</dbReference>
<keyword evidence="2" id="KW-1185">Reference proteome</keyword>
<evidence type="ECO:0000313" key="2">
    <source>
        <dbReference type="Proteomes" id="UP000182932"/>
    </source>
</evidence>
<dbReference type="GO" id="GO:0005506">
    <property type="term" value="F:iron ion binding"/>
    <property type="evidence" value="ECO:0007669"/>
    <property type="project" value="InterPro"/>
</dbReference>